<evidence type="ECO:0000259" key="2">
    <source>
        <dbReference type="Pfam" id="PF26080"/>
    </source>
</evidence>
<dbReference type="STRING" id="6832.A0A553PA17"/>
<dbReference type="AlphaFoldDB" id="A0A553PA17"/>
<dbReference type="PANTHER" id="PTHR33236:SF5">
    <property type="entry name" value="CUB DOMAIN-CONTAINING PROTEIN"/>
    <property type="match status" value="1"/>
</dbReference>
<dbReference type="Proteomes" id="UP000318571">
    <property type="component" value="Chromosome 2"/>
</dbReference>
<reference evidence="3 4" key="1">
    <citation type="journal article" date="2018" name="Nat. Ecol. Evol.">
        <title>Genomic signatures of mitonuclear coevolution across populations of Tigriopus californicus.</title>
        <authorList>
            <person name="Barreto F.S."/>
            <person name="Watson E.T."/>
            <person name="Lima T.G."/>
            <person name="Willett C.S."/>
            <person name="Edmands S."/>
            <person name="Li W."/>
            <person name="Burton R.S."/>
        </authorList>
    </citation>
    <scope>NUCLEOTIDE SEQUENCE [LARGE SCALE GENOMIC DNA]</scope>
    <source>
        <strain evidence="3 4">San Diego</strain>
    </source>
</reference>
<dbReference type="InterPro" id="IPR058698">
    <property type="entry name" value="CUB_metazoa"/>
</dbReference>
<evidence type="ECO:0000313" key="4">
    <source>
        <dbReference type="Proteomes" id="UP000318571"/>
    </source>
</evidence>
<proteinExistence type="predicted"/>
<feature type="signal peptide" evidence="1">
    <location>
        <begin position="1"/>
        <end position="24"/>
    </location>
</feature>
<sequence length="326" mass="34897">MFWIRKASLTLLFCLWINFEHIECVRLNRSSTATGSQRQKSFGVCCIFALTGCGGVVNRNCTFVRNTGFPGADTNNARTCSVTLNRFVDSSCGGTGDSLSVISPHSSSRSAFPPAICGTLTGQHMYFESGRMGSTAGQIDILQGSGMAERRYNIKVSYIPCDSRVRAPSGCTQFFTEDTGTISSYNFAGGQLLGDQIYANCIRQNEGFCRVQYSESAIGAPDPFDLDQAQPTASVTDNCMSLNHVTIPSSVLEVLMTGAGNSDTVTIVPSMRCNTIFGSDPGSTVPSTLTSLANVPFVVNLRTLPSDSGRLASRSGFSLDYSQVPC</sequence>
<feature type="chain" id="PRO_5021853545" description="CUB domain-containing protein" evidence="1">
    <location>
        <begin position="25"/>
        <end position="326"/>
    </location>
</feature>
<feature type="domain" description="CUB" evidence="2">
    <location>
        <begin position="168"/>
        <end position="323"/>
    </location>
</feature>
<gene>
    <name evidence="3" type="ORF">TCAL_10437</name>
</gene>
<dbReference type="EMBL" id="VCGU01000005">
    <property type="protein sequence ID" value="TRY74531.1"/>
    <property type="molecule type" value="Genomic_DNA"/>
</dbReference>
<protein>
    <recommendedName>
        <fullName evidence="2">CUB domain-containing protein</fullName>
    </recommendedName>
</protein>
<evidence type="ECO:0000313" key="3">
    <source>
        <dbReference type="EMBL" id="TRY74531.1"/>
    </source>
</evidence>
<accession>A0A553PA17</accession>
<dbReference type="Pfam" id="PF26080">
    <property type="entry name" value="CUB_animal"/>
    <property type="match status" value="1"/>
</dbReference>
<comment type="caution">
    <text evidence="3">The sequence shown here is derived from an EMBL/GenBank/DDBJ whole genome shotgun (WGS) entry which is preliminary data.</text>
</comment>
<organism evidence="3 4">
    <name type="scientific">Tigriopus californicus</name>
    <name type="common">Marine copepod</name>
    <dbReference type="NCBI Taxonomy" id="6832"/>
    <lineage>
        <taxon>Eukaryota</taxon>
        <taxon>Metazoa</taxon>
        <taxon>Ecdysozoa</taxon>
        <taxon>Arthropoda</taxon>
        <taxon>Crustacea</taxon>
        <taxon>Multicrustacea</taxon>
        <taxon>Hexanauplia</taxon>
        <taxon>Copepoda</taxon>
        <taxon>Harpacticoida</taxon>
        <taxon>Harpacticidae</taxon>
        <taxon>Tigriopus</taxon>
    </lineage>
</organism>
<keyword evidence="1" id="KW-0732">Signal</keyword>
<evidence type="ECO:0000256" key="1">
    <source>
        <dbReference type="SAM" id="SignalP"/>
    </source>
</evidence>
<name>A0A553PA17_TIGCA</name>
<dbReference type="PANTHER" id="PTHR33236">
    <property type="entry name" value="INTRAFLAGELLAR TRANSPORT PROTEIN 122 FAMILY PROTEIN-RELATED"/>
    <property type="match status" value="1"/>
</dbReference>
<keyword evidence="4" id="KW-1185">Reference proteome</keyword>